<dbReference type="OrthoDB" id="254800at2"/>
<keyword evidence="1" id="KW-0472">Membrane</keyword>
<feature type="transmembrane region" description="Helical" evidence="1">
    <location>
        <begin position="165"/>
        <end position="182"/>
    </location>
</feature>
<keyword evidence="3" id="KW-0482">Metalloprotease</keyword>
<dbReference type="PANTHER" id="PTHR36435">
    <property type="entry name" value="SLR1288 PROTEIN"/>
    <property type="match status" value="1"/>
</dbReference>
<dbReference type="GO" id="GO:0008237">
    <property type="term" value="F:metallopeptidase activity"/>
    <property type="evidence" value="ECO:0007669"/>
    <property type="project" value="UniProtKB-KW"/>
</dbReference>
<dbReference type="GO" id="GO:0080120">
    <property type="term" value="P:CAAX-box protein maturation"/>
    <property type="evidence" value="ECO:0007669"/>
    <property type="project" value="UniProtKB-ARBA"/>
</dbReference>
<dbReference type="AlphaFoldDB" id="A0A4R9BGH0"/>
<feature type="transmembrane region" description="Helical" evidence="1">
    <location>
        <begin position="94"/>
        <end position="114"/>
    </location>
</feature>
<dbReference type="Pfam" id="PF02517">
    <property type="entry name" value="Rce1-like"/>
    <property type="match status" value="1"/>
</dbReference>
<organism evidence="3 4">
    <name type="scientific">Cryobacterium lactosi</name>
    <dbReference type="NCBI Taxonomy" id="1259202"/>
    <lineage>
        <taxon>Bacteria</taxon>
        <taxon>Bacillati</taxon>
        <taxon>Actinomycetota</taxon>
        <taxon>Actinomycetes</taxon>
        <taxon>Micrococcales</taxon>
        <taxon>Microbacteriaceae</taxon>
        <taxon>Cryobacterium</taxon>
    </lineage>
</organism>
<dbReference type="GO" id="GO:0004175">
    <property type="term" value="F:endopeptidase activity"/>
    <property type="evidence" value="ECO:0007669"/>
    <property type="project" value="UniProtKB-ARBA"/>
</dbReference>
<feature type="transmembrane region" description="Helical" evidence="1">
    <location>
        <begin position="126"/>
        <end position="145"/>
    </location>
</feature>
<evidence type="ECO:0000313" key="4">
    <source>
        <dbReference type="Proteomes" id="UP000298468"/>
    </source>
</evidence>
<comment type="caution">
    <text evidence="3">The sequence shown here is derived from an EMBL/GenBank/DDBJ whole genome shotgun (WGS) entry which is preliminary data.</text>
</comment>
<reference evidence="3 4" key="1">
    <citation type="submission" date="2019-03" db="EMBL/GenBank/DDBJ databases">
        <title>Genomics of glacier-inhabiting Cryobacterium strains.</title>
        <authorList>
            <person name="Liu Q."/>
            <person name="Xin Y.-H."/>
        </authorList>
    </citation>
    <scope>NUCLEOTIDE SEQUENCE [LARGE SCALE GENOMIC DNA]</scope>
    <source>
        <strain evidence="3 4">Sr59</strain>
    </source>
</reference>
<protein>
    <submittedName>
        <fullName evidence="3">CPBP family intramembrane metalloprotease</fullName>
    </submittedName>
</protein>
<proteinExistence type="predicted"/>
<evidence type="ECO:0000313" key="3">
    <source>
        <dbReference type="EMBL" id="TFD83911.1"/>
    </source>
</evidence>
<feature type="transmembrane region" description="Helical" evidence="1">
    <location>
        <begin position="203"/>
        <end position="227"/>
    </location>
</feature>
<keyword evidence="3" id="KW-0378">Hydrolase</keyword>
<dbReference type="InterPro" id="IPR052710">
    <property type="entry name" value="CAAX_protease"/>
</dbReference>
<sequence>MLVRGRNTSPPCYGATPEPLSIHRWTRTATPRTTSLGFMTPSIHRESRPRFGVEIAALGVVAAVLLVVGLNSLFSRGIVLDQQLGTLLSYLVAWVPLLGAVLIFCFGFGTRSLVRDIGLLFRPLDVLWGLTVGVVARVLATIVEIAGYGRMGSAGATLGEPVRDLWWLFVVLLAPVVLSPFIEEMFFRGLVLRSVRGAASGRAVSPAVAAGTAVVVSAAVFALVHVIDTGSVTATVVIGVSTFLFGLGAGALTVMTGRLGGAIVAHVTFNALVVVPALLG</sequence>
<name>A0A4R9BGH0_9MICO</name>
<evidence type="ECO:0000259" key="2">
    <source>
        <dbReference type="Pfam" id="PF02517"/>
    </source>
</evidence>
<dbReference type="Proteomes" id="UP000298468">
    <property type="component" value="Unassembled WGS sequence"/>
</dbReference>
<dbReference type="PANTHER" id="PTHR36435:SF1">
    <property type="entry name" value="CAAX AMINO TERMINAL PROTEASE FAMILY PROTEIN"/>
    <property type="match status" value="1"/>
</dbReference>
<keyword evidence="4" id="KW-1185">Reference proteome</keyword>
<keyword evidence="1" id="KW-0812">Transmembrane</keyword>
<keyword evidence="3" id="KW-0645">Protease</keyword>
<gene>
    <name evidence="3" type="ORF">E3T61_20390</name>
</gene>
<keyword evidence="1" id="KW-1133">Transmembrane helix</keyword>
<feature type="transmembrane region" description="Helical" evidence="1">
    <location>
        <begin position="233"/>
        <end position="252"/>
    </location>
</feature>
<dbReference type="GO" id="GO:0006508">
    <property type="term" value="P:proteolysis"/>
    <property type="evidence" value="ECO:0007669"/>
    <property type="project" value="UniProtKB-KW"/>
</dbReference>
<feature type="domain" description="CAAX prenyl protease 2/Lysostaphin resistance protein A-like" evidence="2">
    <location>
        <begin position="166"/>
        <end position="272"/>
    </location>
</feature>
<dbReference type="InterPro" id="IPR003675">
    <property type="entry name" value="Rce1/LyrA-like_dom"/>
</dbReference>
<feature type="transmembrane region" description="Helical" evidence="1">
    <location>
        <begin position="51"/>
        <end position="74"/>
    </location>
</feature>
<feature type="transmembrane region" description="Helical" evidence="1">
    <location>
        <begin position="259"/>
        <end position="279"/>
    </location>
</feature>
<accession>A0A4R9BGH0</accession>
<evidence type="ECO:0000256" key="1">
    <source>
        <dbReference type="SAM" id="Phobius"/>
    </source>
</evidence>
<dbReference type="EMBL" id="SOHM01000047">
    <property type="protein sequence ID" value="TFD83911.1"/>
    <property type="molecule type" value="Genomic_DNA"/>
</dbReference>